<evidence type="ECO:0000313" key="7">
    <source>
        <dbReference type="EMBL" id="MDC0719446.1"/>
    </source>
</evidence>
<gene>
    <name evidence="5 7" type="primary">def</name>
    <name evidence="7" type="ORF">POL25_21250</name>
</gene>
<keyword evidence="2 5" id="KW-0479">Metal-binding</keyword>
<dbReference type="RefSeq" id="WP_272087958.1">
    <property type="nucleotide sequence ID" value="NZ_JAQNDL010000002.1"/>
</dbReference>
<sequence>MLSRPLARLLALALTSAACAPTVAKPMPPSTPAPTGPHPDIVQAGHPVLRGRAAELAPERIATPEIQDLVERMIETMRAAPGVGLAAPQIGVPLRILVLEDRPELMARLTPAELRERERVELPVHVVINPELRPIGADTRTFFEGCLSVNGYTALVERHAEVEVTGLDRHGHPQTLRVRGWPARILQHEVDHLDGTLYIDRMLSRSFSTGDQARARFAGRPIADILGEFSR</sequence>
<dbReference type="Proteomes" id="UP001221686">
    <property type="component" value="Unassembled WGS sequence"/>
</dbReference>
<keyword evidence="8" id="KW-1185">Reference proteome</keyword>
<dbReference type="PROSITE" id="PS51257">
    <property type="entry name" value="PROKAR_LIPOPROTEIN"/>
    <property type="match status" value="1"/>
</dbReference>
<keyword evidence="6" id="KW-0732">Signal</keyword>
<comment type="similarity">
    <text evidence="1 5">Belongs to the polypeptide deformylase family.</text>
</comment>
<comment type="cofactor">
    <cofactor evidence="5">
        <name>Fe(2+)</name>
        <dbReference type="ChEBI" id="CHEBI:29033"/>
    </cofactor>
    <text evidence="5">Binds 1 Fe(2+) ion.</text>
</comment>
<name>A0ABT5E3Y9_9BACT</name>
<comment type="caution">
    <text evidence="7">The sequence shown here is derived from an EMBL/GenBank/DDBJ whole genome shotgun (WGS) entry which is preliminary data.</text>
</comment>
<evidence type="ECO:0000256" key="5">
    <source>
        <dbReference type="HAMAP-Rule" id="MF_00163"/>
    </source>
</evidence>
<protein>
    <recommendedName>
        <fullName evidence="5">Peptide deformylase</fullName>
        <shortName evidence="5">PDF</shortName>
        <ecNumber evidence="5">3.5.1.88</ecNumber>
    </recommendedName>
    <alternativeName>
        <fullName evidence="5">Polypeptide deformylase</fullName>
    </alternativeName>
</protein>
<evidence type="ECO:0000256" key="2">
    <source>
        <dbReference type="ARBA" id="ARBA00022723"/>
    </source>
</evidence>
<comment type="function">
    <text evidence="5">Removes the formyl group from the N-terminal Met of newly synthesized proteins. Requires at least a dipeptide for an efficient rate of reaction. N-terminal L-methionine is a prerequisite for activity but the enzyme has broad specificity at other positions.</text>
</comment>
<feature type="binding site" evidence="5">
    <location>
        <position position="188"/>
    </location>
    <ligand>
        <name>Fe cation</name>
        <dbReference type="ChEBI" id="CHEBI:24875"/>
    </ligand>
</feature>
<feature type="active site" evidence="5">
    <location>
        <position position="189"/>
    </location>
</feature>
<dbReference type="EC" id="3.5.1.88" evidence="5"/>
<dbReference type="NCBIfam" id="TIGR00079">
    <property type="entry name" value="pept_deformyl"/>
    <property type="match status" value="1"/>
</dbReference>
<evidence type="ECO:0000313" key="8">
    <source>
        <dbReference type="Proteomes" id="UP001221686"/>
    </source>
</evidence>
<keyword evidence="4 5" id="KW-0648">Protein biosynthesis</keyword>
<dbReference type="Gene3D" id="3.90.45.10">
    <property type="entry name" value="Peptide deformylase"/>
    <property type="match status" value="1"/>
</dbReference>
<feature type="binding site" evidence="5">
    <location>
        <position position="192"/>
    </location>
    <ligand>
        <name>Fe cation</name>
        <dbReference type="ChEBI" id="CHEBI:24875"/>
    </ligand>
</feature>
<dbReference type="EMBL" id="JAQNDL010000002">
    <property type="protein sequence ID" value="MDC0719446.1"/>
    <property type="molecule type" value="Genomic_DNA"/>
</dbReference>
<feature type="chain" id="PRO_5046429983" description="Peptide deformylase" evidence="6">
    <location>
        <begin position="21"/>
        <end position="231"/>
    </location>
</feature>
<dbReference type="InterPro" id="IPR036821">
    <property type="entry name" value="Peptide_deformylase_sf"/>
</dbReference>
<keyword evidence="5" id="KW-0408">Iron</keyword>
<feature type="signal peptide" evidence="6">
    <location>
        <begin position="1"/>
        <end position="20"/>
    </location>
</feature>
<evidence type="ECO:0000256" key="6">
    <source>
        <dbReference type="SAM" id="SignalP"/>
    </source>
</evidence>
<reference evidence="7 8" key="1">
    <citation type="submission" date="2022-11" db="EMBL/GenBank/DDBJ databases">
        <title>Minimal conservation of predation-associated metabolite biosynthetic gene clusters underscores biosynthetic potential of Myxococcota including descriptions for ten novel species: Archangium lansinium sp. nov., Myxococcus landrumus sp. nov., Nannocystis bai.</title>
        <authorList>
            <person name="Ahearne A."/>
            <person name="Stevens C."/>
            <person name="Dowd S."/>
        </authorList>
    </citation>
    <scope>NUCLEOTIDE SEQUENCE [LARGE SCALE GENOMIC DNA]</scope>
    <source>
        <strain evidence="7 8">BB15-2</strain>
    </source>
</reference>
<evidence type="ECO:0000256" key="3">
    <source>
        <dbReference type="ARBA" id="ARBA00022801"/>
    </source>
</evidence>
<evidence type="ECO:0000256" key="1">
    <source>
        <dbReference type="ARBA" id="ARBA00010759"/>
    </source>
</evidence>
<dbReference type="SUPFAM" id="SSF56420">
    <property type="entry name" value="Peptide deformylase"/>
    <property type="match status" value="1"/>
</dbReference>
<dbReference type="PANTHER" id="PTHR10458">
    <property type="entry name" value="PEPTIDE DEFORMYLASE"/>
    <property type="match status" value="1"/>
</dbReference>
<comment type="catalytic activity">
    <reaction evidence="5">
        <text>N-terminal N-formyl-L-methionyl-[peptide] + H2O = N-terminal L-methionyl-[peptide] + formate</text>
        <dbReference type="Rhea" id="RHEA:24420"/>
        <dbReference type="Rhea" id="RHEA-COMP:10639"/>
        <dbReference type="Rhea" id="RHEA-COMP:10640"/>
        <dbReference type="ChEBI" id="CHEBI:15377"/>
        <dbReference type="ChEBI" id="CHEBI:15740"/>
        <dbReference type="ChEBI" id="CHEBI:49298"/>
        <dbReference type="ChEBI" id="CHEBI:64731"/>
        <dbReference type="EC" id="3.5.1.88"/>
    </reaction>
</comment>
<dbReference type="InterPro" id="IPR023635">
    <property type="entry name" value="Peptide_deformylase"/>
</dbReference>
<proteinExistence type="inferred from homology"/>
<dbReference type="PANTHER" id="PTHR10458:SF2">
    <property type="entry name" value="PEPTIDE DEFORMYLASE, MITOCHONDRIAL"/>
    <property type="match status" value="1"/>
</dbReference>
<dbReference type="NCBIfam" id="NF001159">
    <property type="entry name" value="PRK00150.1-3"/>
    <property type="match status" value="1"/>
</dbReference>
<keyword evidence="3 5" id="KW-0378">Hydrolase</keyword>
<evidence type="ECO:0000256" key="4">
    <source>
        <dbReference type="ARBA" id="ARBA00022917"/>
    </source>
</evidence>
<dbReference type="Pfam" id="PF01327">
    <property type="entry name" value="Pep_deformylase"/>
    <property type="match status" value="1"/>
</dbReference>
<accession>A0ABT5E3Y9</accession>
<feature type="binding site" evidence="5">
    <location>
        <position position="146"/>
    </location>
    <ligand>
        <name>Fe cation</name>
        <dbReference type="ChEBI" id="CHEBI:24875"/>
    </ligand>
</feature>
<dbReference type="HAMAP" id="MF_00163">
    <property type="entry name" value="Pep_deformylase"/>
    <property type="match status" value="1"/>
</dbReference>
<dbReference type="GO" id="GO:0042586">
    <property type="term" value="F:peptide deformylase activity"/>
    <property type="evidence" value="ECO:0007669"/>
    <property type="project" value="UniProtKB-EC"/>
</dbReference>
<organism evidence="7 8">
    <name type="scientific">Nannocystis bainbridge</name>
    <dbReference type="NCBI Taxonomy" id="2995303"/>
    <lineage>
        <taxon>Bacteria</taxon>
        <taxon>Pseudomonadati</taxon>
        <taxon>Myxococcota</taxon>
        <taxon>Polyangia</taxon>
        <taxon>Nannocystales</taxon>
        <taxon>Nannocystaceae</taxon>
        <taxon>Nannocystis</taxon>
    </lineage>
</organism>
<dbReference type="CDD" id="cd00487">
    <property type="entry name" value="Pep_deformylase"/>
    <property type="match status" value="1"/>
</dbReference>
<dbReference type="PRINTS" id="PR01576">
    <property type="entry name" value="PDEFORMYLASE"/>
</dbReference>